<keyword evidence="13 15" id="KW-0460">Magnesium</keyword>
<evidence type="ECO:0000256" key="8">
    <source>
        <dbReference type="ARBA" id="ARBA00022694"/>
    </source>
</evidence>
<feature type="binding site" evidence="15">
    <location>
        <position position="129"/>
    </location>
    <ligand>
        <name>Mg(2+)</name>
        <dbReference type="ChEBI" id="CHEBI:18420"/>
    </ligand>
</feature>
<dbReference type="GO" id="GO:0006364">
    <property type="term" value="P:rRNA processing"/>
    <property type="evidence" value="ECO:0007669"/>
    <property type="project" value="UniProtKB-UniRule"/>
</dbReference>
<dbReference type="PANTHER" id="PTHR11207">
    <property type="entry name" value="RIBONUCLEASE III"/>
    <property type="match status" value="1"/>
</dbReference>
<dbReference type="EMBL" id="CP002432">
    <property type="protein sequence ID" value="ADU65325.1"/>
    <property type="molecule type" value="Genomic_DNA"/>
</dbReference>
<comment type="similarity">
    <text evidence="3">Belongs to the ribonuclease III family.</text>
</comment>
<dbReference type="Proteomes" id="UP000002572">
    <property type="component" value="Chromosome"/>
</dbReference>
<evidence type="ECO:0000256" key="6">
    <source>
        <dbReference type="ARBA" id="ARBA00022552"/>
    </source>
</evidence>
<feature type="active site" evidence="15">
    <location>
        <position position="129"/>
    </location>
</feature>
<comment type="catalytic activity">
    <reaction evidence="1 15">
        <text>Endonucleolytic cleavage to 5'-phosphomonoester.</text>
        <dbReference type="EC" id="3.1.26.3"/>
    </reaction>
</comment>
<evidence type="ECO:0000256" key="15">
    <source>
        <dbReference type="HAMAP-Rule" id="MF_00104"/>
    </source>
</evidence>
<dbReference type="CDD" id="cd10845">
    <property type="entry name" value="DSRM_RNAse_III_family"/>
    <property type="match status" value="1"/>
</dbReference>
<keyword evidence="12 15" id="KW-0378">Hydrolase</keyword>
<feature type="domain" description="DRBM" evidence="16">
    <location>
        <begin position="167"/>
        <end position="236"/>
    </location>
</feature>
<evidence type="ECO:0000256" key="9">
    <source>
        <dbReference type="ARBA" id="ARBA00022722"/>
    </source>
</evidence>
<dbReference type="GO" id="GO:0019843">
    <property type="term" value="F:rRNA binding"/>
    <property type="evidence" value="ECO:0007669"/>
    <property type="project" value="UniProtKB-KW"/>
</dbReference>
<evidence type="ECO:0000259" key="17">
    <source>
        <dbReference type="PROSITE" id="PS50142"/>
    </source>
</evidence>
<dbReference type="PANTHER" id="PTHR11207:SF0">
    <property type="entry name" value="RIBONUCLEASE 3"/>
    <property type="match status" value="1"/>
</dbReference>
<feature type="active site" evidence="15">
    <location>
        <position position="56"/>
    </location>
</feature>
<evidence type="ECO:0000259" key="16">
    <source>
        <dbReference type="PROSITE" id="PS50137"/>
    </source>
</evidence>
<evidence type="ECO:0000256" key="7">
    <source>
        <dbReference type="ARBA" id="ARBA00022664"/>
    </source>
</evidence>
<evidence type="ECO:0000256" key="3">
    <source>
        <dbReference type="ARBA" id="ARBA00010183"/>
    </source>
</evidence>
<dbReference type="SUPFAM" id="SSF54768">
    <property type="entry name" value="dsRNA-binding domain-like"/>
    <property type="match status" value="1"/>
</dbReference>
<dbReference type="GO" id="GO:0005737">
    <property type="term" value="C:cytoplasm"/>
    <property type="evidence" value="ECO:0007669"/>
    <property type="project" value="UniProtKB-SubCell"/>
</dbReference>
<dbReference type="PROSITE" id="PS00517">
    <property type="entry name" value="RNASE_3_1"/>
    <property type="match status" value="1"/>
</dbReference>
<dbReference type="GO" id="GO:0004525">
    <property type="term" value="F:ribonuclease III activity"/>
    <property type="evidence" value="ECO:0007669"/>
    <property type="project" value="UniProtKB-UniRule"/>
</dbReference>
<dbReference type="Gene3D" id="1.10.1520.10">
    <property type="entry name" value="Ribonuclease III domain"/>
    <property type="match status" value="1"/>
</dbReference>
<keyword evidence="15" id="KW-0699">rRNA-binding</keyword>
<dbReference type="FunFam" id="1.10.1520.10:FF:000001">
    <property type="entry name" value="Ribonuclease 3"/>
    <property type="match status" value="1"/>
</dbReference>
<dbReference type="PROSITE" id="PS50142">
    <property type="entry name" value="RNASE_3_2"/>
    <property type="match status" value="1"/>
</dbReference>
<evidence type="ECO:0000256" key="14">
    <source>
        <dbReference type="ARBA" id="ARBA00022884"/>
    </source>
</evidence>
<dbReference type="GO" id="GO:0008033">
    <property type="term" value="P:tRNA processing"/>
    <property type="evidence" value="ECO:0007669"/>
    <property type="project" value="UniProtKB-KW"/>
</dbReference>
<dbReference type="AlphaFoldDB" id="E6W0Z3"/>
<dbReference type="KEGG" id="din:Selin_0577"/>
<dbReference type="GO" id="GO:0042802">
    <property type="term" value="F:identical protein binding"/>
    <property type="evidence" value="ECO:0007669"/>
    <property type="project" value="UniProtKB-ARBA"/>
</dbReference>
<comment type="subunit">
    <text evidence="4 15">Homodimer.</text>
</comment>
<keyword evidence="7 15" id="KW-0507">mRNA processing</keyword>
<keyword evidence="19" id="KW-1185">Reference proteome</keyword>
<dbReference type="InterPro" id="IPR014720">
    <property type="entry name" value="dsRBD_dom"/>
</dbReference>
<dbReference type="Pfam" id="PF00035">
    <property type="entry name" value="dsrm"/>
    <property type="match status" value="1"/>
</dbReference>
<dbReference type="InParanoid" id="E6W0Z3"/>
<keyword evidence="8 15" id="KW-0819">tRNA processing</keyword>
<evidence type="ECO:0000256" key="2">
    <source>
        <dbReference type="ARBA" id="ARBA00004496"/>
    </source>
</evidence>
<keyword evidence="6 15" id="KW-0698">rRNA processing</keyword>
<dbReference type="NCBIfam" id="TIGR02191">
    <property type="entry name" value="RNaseIII"/>
    <property type="match status" value="1"/>
</dbReference>
<dbReference type="HOGENOM" id="CLU_000907_1_3_0"/>
<dbReference type="PROSITE" id="PS50137">
    <property type="entry name" value="DS_RBD"/>
    <property type="match status" value="1"/>
</dbReference>
<keyword evidence="14 15" id="KW-0694">RNA-binding</keyword>
<dbReference type="Gene3D" id="3.30.160.20">
    <property type="match status" value="1"/>
</dbReference>
<evidence type="ECO:0000256" key="4">
    <source>
        <dbReference type="ARBA" id="ARBA00011738"/>
    </source>
</evidence>
<protein>
    <recommendedName>
        <fullName evidence="15">Ribonuclease 3</fullName>
        <ecNumber evidence="15">3.1.26.3</ecNumber>
    </recommendedName>
    <alternativeName>
        <fullName evidence="15">Ribonuclease III</fullName>
        <shortName evidence="15">RNase III</shortName>
    </alternativeName>
</protein>
<evidence type="ECO:0000313" key="18">
    <source>
        <dbReference type="EMBL" id="ADU65325.1"/>
    </source>
</evidence>
<feature type="binding site" evidence="15">
    <location>
        <position position="126"/>
    </location>
    <ligand>
        <name>Mg(2+)</name>
        <dbReference type="ChEBI" id="CHEBI:18420"/>
    </ligand>
</feature>
<comment type="subcellular location">
    <subcellularLocation>
        <location evidence="2 15">Cytoplasm</location>
    </subcellularLocation>
</comment>
<evidence type="ECO:0000256" key="10">
    <source>
        <dbReference type="ARBA" id="ARBA00022723"/>
    </source>
</evidence>
<dbReference type="RefSeq" id="WP_013505213.1">
    <property type="nucleotide sequence ID" value="NC_014836.1"/>
</dbReference>
<gene>
    <name evidence="15" type="primary">rnc</name>
    <name evidence="18" type="ordered locus">Selin_0577</name>
</gene>
<dbReference type="FunCoup" id="E6W0Z3">
    <property type="interactions" value="429"/>
</dbReference>
<evidence type="ECO:0000256" key="12">
    <source>
        <dbReference type="ARBA" id="ARBA00022801"/>
    </source>
</evidence>
<feature type="domain" description="RNase III" evidence="17">
    <location>
        <begin position="11"/>
        <end position="140"/>
    </location>
</feature>
<dbReference type="InterPro" id="IPR000999">
    <property type="entry name" value="RNase_III_dom"/>
</dbReference>
<evidence type="ECO:0000256" key="11">
    <source>
        <dbReference type="ARBA" id="ARBA00022759"/>
    </source>
</evidence>
<organism evidence="18 19">
    <name type="scientific">Desulfurispirillum indicum (strain ATCC BAA-1389 / DSM 22839 / S5)</name>
    <dbReference type="NCBI Taxonomy" id="653733"/>
    <lineage>
        <taxon>Bacteria</taxon>
        <taxon>Pseudomonadati</taxon>
        <taxon>Chrysiogenota</taxon>
        <taxon>Chrysiogenia</taxon>
        <taxon>Chrysiogenales</taxon>
        <taxon>Chrysiogenaceae</taxon>
        <taxon>Desulfurispirillum</taxon>
    </lineage>
</organism>
<dbReference type="EC" id="3.1.26.3" evidence="15"/>
<dbReference type="SMART" id="SM00358">
    <property type="entry name" value="DSRM"/>
    <property type="match status" value="1"/>
</dbReference>
<dbReference type="Pfam" id="PF14622">
    <property type="entry name" value="Ribonucleas_3_3"/>
    <property type="match status" value="1"/>
</dbReference>
<dbReference type="OrthoDB" id="9805026at2"/>
<evidence type="ECO:0000256" key="1">
    <source>
        <dbReference type="ARBA" id="ARBA00000109"/>
    </source>
</evidence>
<keyword evidence="9 15" id="KW-0540">Nuclease</keyword>
<accession>E6W0Z3</accession>
<keyword evidence="10 15" id="KW-0479">Metal-binding</keyword>
<evidence type="ECO:0000256" key="5">
    <source>
        <dbReference type="ARBA" id="ARBA00022490"/>
    </source>
</evidence>
<proteinExistence type="inferred from homology"/>
<dbReference type="FunFam" id="3.30.160.20:FF:000003">
    <property type="entry name" value="Ribonuclease 3"/>
    <property type="match status" value="1"/>
</dbReference>
<keyword evidence="5 15" id="KW-0963">Cytoplasm</keyword>
<dbReference type="GO" id="GO:0046872">
    <property type="term" value="F:metal ion binding"/>
    <property type="evidence" value="ECO:0007669"/>
    <property type="project" value="UniProtKB-KW"/>
</dbReference>
<dbReference type="eggNOG" id="COG0571">
    <property type="taxonomic scope" value="Bacteria"/>
</dbReference>
<dbReference type="CDD" id="cd00593">
    <property type="entry name" value="RIBOc"/>
    <property type="match status" value="1"/>
</dbReference>
<evidence type="ECO:0000313" key="19">
    <source>
        <dbReference type="Proteomes" id="UP000002572"/>
    </source>
</evidence>
<comment type="function">
    <text evidence="15">Digests double-stranded RNA. Involved in the processing of primary rRNA transcript to yield the immediate precursors to the large and small rRNAs (23S and 16S). Processes some mRNAs, and tRNAs when they are encoded in the rRNA operon. Processes pre-crRNA and tracrRNA of type II CRISPR loci if present in the organism.</text>
</comment>
<feature type="binding site" evidence="15">
    <location>
        <position position="52"/>
    </location>
    <ligand>
        <name>Mg(2+)</name>
        <dbReference type="ChEBI" id="CHEBI:18420"/>
    </ligand>
</feature>
<dbReference type="STRING" id="653733.Selin_0577"/>
<dbReference type="InterPro" id="IPR011907">
    <property type="entry name" value="RNase_III"/>
</dbReference>
<evidence type="ECO:0000256" key="13">
    <source>
        <dbReference type="ARBA" id="ARBA00022842"/>
    </source>
</evidence>
<comment type="cofactor">
    <cofactor evidence="15">
        <name>Mg(2+)</name>
        <dbReference type="ChEBI" id="CHEBI:18420"/>
    </cofactor>
</comment>
<dbReference type="SUPFAM" id="SSF69065">
    <property type="entry name" value="RNase III domain-like"/>
    <property type="match status" value="1"/>
</dbReference>
<dbReference type="InterPro" id="IPR036389">
    <property type="entry name" value="RNase_III_sf"/>
</dbReference>
<dbReference type="GO" id="GO:0003725">
    <property type="term" value="F:double-stranded RNA binding"/>
    <property type="evidence" value="ECO:0007669"/>
    <property type="project" value="TreeGrafter"/>
</dbReference>
<dbReference type="SMART" id="SM00535">
    <property type="entry name" value="RIBOc"/>
    <property type="match status" value="1"/>
</dbReference>
<dbReference type="GO" id="GO:0006397">
    <property type="term" value="P:mRNA processing"/>
    <property type="evidence" value="ECO:0007669"/>
    <property type="project" value="UniProtKB-UniRule"/>
</dbReference>
<name>E6W0Z3_DESIS</name>
<dbReference type="HAMAP" id="MF_00104">
    <property type="entry name" value="RNase_III"/>
    <property type="match status" value="1"/>
</dbReference>
<sequence>MNDHCCSQERIAPLEERLGYVFMRKELLHTALTHRSFFHSNRKSAENNERLEFLGDSVLGLIISHYLLESFPAQSEGKLSKIRSFIVNEKTLSRVAREKIQLGRYLFIGKGEENTGGRNKASILADAMEAVVAAIYLDGGLNAARNIILELMSEEIESTVFSNRHRDYKTELQELSQGSLSLAPEYRVEREWGPDHQKHFAVSLYLHDQVYGHGEGTSKKSAEQKAARAAMEKLRAELEKKRDEVTG</sequence>
<reference evidence="18 19" key="1">
    <citation type="submission" date="2010-12" db="EMBL/GenBank/DDBJ databases">
        <title>Complete sequence of Desulfurispirillum indicum S5.</title>
        <authorList>
            <consortium name="US DOE Joint Genome Institute"/>
            <person name="Lucas S."/>
            <person name="Copeland A."/>
            <person name="Lapidus A."/>
            <person name="Cheng J.-F."/>
            <person name="Goodwin L."/>
            <person name="Pitluck S."/>
            <person name="Chertkov O."/>
            <person name="Held B."/>
            <person name="Detter J.C."/>
            <person name="Han C."/>
            <person name="Tapia R."/>
            <person name="Land M."/>
            <person name="Hauser L."/>
            <person name="Kyrpides N."/>
            <person name="Ivanova N."/>
            <person name="Mikhailova N."/>
            <person name="Haggblom M."/>
            <person name="Rauschenbach I."/>
            <person name="Bini E."/>
            <person name="Woyke T."/>
        </authorList>
    </citation>
    <scope>NUCLEOTIDE SEQUENCE [LARGE SCALE GENOMIC DNA]</scope>
    <source>
        <strain evidence="19">ATCC BAA-1389 / DSM 22839 / S5</strain>
    </source>
</reference>
<keyword evidence="11 15" id="KW-0255">Endonuclease</keyword>
<dbReference type="GO" id="GO:0010468">
    <property type="term" value="P:regulation of gene expression"/>
    <property type="evidence" value="ECO:0007669"/>
    <property type="project" value="TreeGrafter"/>
</dbReference>